<gene>
    <name evidence="2" type="ORF">A4U43_C01F1590</name>
</gene>
<protein>
    <submittedName>
        <fullName evidence="2">Uncharacterized protein</fullName>
    </submittedName>
</protein>
<accession>A0A5P1FKX7</accession>
<evidence type="ECO:0000313" key="3">
    <source>
        <dbReference type="Proteomes" id="UP000243459"/>
    </source>
</evidence>
<dbReference type="Proteomes" id="UP000243459">
    <property type="component" value="Chromosome 1"/>
</dbReference>
<proteinExistence type="predicted"/>
<name>A0A5P1FKX7_ASPOF</name>
<sequence length="115" mass="12849">MPTGPGDRCGECLHCGINCHTDIHQTKNHPRNADISTVAWEESGAHSWEPRSPRRWAGPPRHGDKLIGDSWEPRSPRRWAGPPRHGDKLIGDQKKMEATYLVSPDEAKMAHAIDS</sequence>
<keyword evidence="3" id="KW-1185">Reference proteome</keyword>
<dbReference type="EMBL" id="CM007381">
    <property type="protein sequence ID" value="ONK78975.1"/>
    <property type="molecule type" value="Genomic_DNA"/>
</dbReference>
<feature type="region of interest" description="Disordered" evidence="1">
    <location>
        <begin position="44"/>
        <end position="92"/>
    </location>
</feature>
<evidence type="ECO:0000256" key="1">
    <source>
        <dbReference type="SAM" id="MobiDB-lite"/>
    </source>
</evidence>
<feature type="compositionally biased region" description="Basic and acidic residues" evidence="1">
    <location>
        <begin position="61"/>
        <end position="75"/>
    </location>
</feature>
<evidence type="ECO:0000313" key="2">
    <source>
        <dbReference type="EMBL" id="ONK78975.1"/>
    </source>
</evidence>
<dbReference type="Gramene" id="ONK78975">
    <property type="protein sequence ID" value="ONK78975"/>
    <property type="gene ID" value="A4U43_C01F1590"/>
</dbReference>
<organism evidence="2 3">
    <name type="scientific">Asparagus officinalis</name>
    <name type="common">Garden asparagus</name>
    <dbReference type="NCBI Taxonomy" id="4686"/>
    <lineage>
        <taxon>Eukaryota</taxon>
        <taxon>Viridiplantae</taxon>
        <taxon>Streptophyta</taxon>
        <taxon>Embryophyta</taxon>
        <taxon>Tracheophyta</taxon>
        <taxon>Spermatophyta</taxon>
        <taxon>Magnoliopsida</taxon>
        <taxon>Liliopsida</taxon>
        <taxon>Asparagales</taxon>
        <taxon>Asparagaceae</taxon>
        <taxon>Asparagoideae</taxon>
        <taxon>Asparagus</taxon>
    </lineage>
</organism>
<reference evidence="3" key="1">
    <citation type="journal article" date="2017" name="Nat. Commun.">
        <title>The asparagus genome sheds light on the origin and evolution of a young Y chromosome.</title>
        <authorList>
            <person name="Harkess A."/>
            <person name="Zhou J."/>
            <person name="Xu C."/>
            <person name="Bowers J.E."/>
            <person name="Van der Hulst R."/>
            <person name="Ayyampalayam S."/>
            <person name="Mercati F."/>
            <person name="Riccardi P."/>
            <person name="McKain M.R."/>
            <person name="Kakrana A."/>
            <person name="Tang H."/>
            <person name="Ray J."/>
            <person name="Groenendijk J."/>
            <person name="Arikit S."/>
            <person name="Mathioni S.M."/>
            <person name="Nakano M."/>
            <person name="Shan H."/>
            <person name="Telgmann-Rauber A."/>
            <person name="Kanno A."/>
            <person name="Yue Z."/>
            <person name="Chen H."/>
            <person name="Li W."/>
            <person name="Chen Y."/>
            <person name="Xu X."/>
            <person name="Zhang Y."/>
            <person name="Luo S."/>
            <person name="Chen H."/>
            <person name="Gao J."/>
            <person name="Mao Z."/>
            <person name="Pires J.C."/>
            <person name="Luo M."/>
            <person name="Kudrna D."/>
            <person name="Wing R.A."/>
            <person name="Meyers B.C."/>
            <person name="Yi K."/>
            <person name="Kong H."/>
            <person name="Lavrijsen P."/>
            <person name="Sunseri F."/>
            <person name="Falavigna A."/>
            <person name="Ye Y."/>
            <person name="Leebens-Mack J.H."/>
            <person name="Chen G."/>
        </authorList>
    </citation>
    <scope>NUCLEOTIDE SEQUENCE [LARGE SCALE GENOMIC DNA]</scope>
    <source>
        <strain evidence="3">cv. DH0086</strain>
    </source>
</reference>
<dbReference type="AlphaFoldDB" id="A0A5P1FKX7"/>